<evidence type="ECO:0000256" key="5">
    <source>
        <dbReference type="ARBA" id="ARBA00023316"/>
    </source>
</evidence>
<dbReference type="STRING" id="1714354.BLL40_08715"/>
<dbReference type="GO" id="GO:0071555">
    <property type="term" value="P:cell wall organization"/>
    <property type="evidence" value="ECO:0007669"/>
    <property type="project" value="UniProtKB-UniRule"/>
</dbReference>
<dbReference type="EMBL" id="MRWQ01000006">
    <property type="protein sequence ID" value="OKL36949.1"/>
    <property type="molecule type" value="Genomic_DNA"/>
</dbReference>
<evidence type="ECO:0000256" key="2">
    <source>
        <dbReference type="ARBA" id="ARBA00022679"/>
    </source>
</evidence>
<evidence type="ECO:0000313" key="8">
    <source>
        <dbReference type="EMBL" id="OKL36949.1"/>
    </source>
</evidence>
<dbReference type="SUPFAM" id="SSF141523">
    <property type="entry name" value="L,D-transpeptidase catalytic domain-like"/>
    <property type="match status" value="1"/>
</dbReference>
<reference evidence="8 9" key="1">
    <citation type="submission" date="2016-12" db="EMBL/GenBank/DDBJ databases">
        <title>Domibacillus sp. SAOS 44 whole genome sequencing.</title>
        <authorList>
            <person name="Verma A."/>
            <person name="Krishnamurthi S."/>
        </authorList>
    </citation>
    <scope>NUCLEOTIDE SEQUENCE [LARGE SCALE GENOMIC DNA]</scope>
    <source>
        <strain evidence="8 9">SAOS 44</strain>
    </source>
</reference>
<accession>A0A1Q5P3X4</accession>
<dbReference type="GO" id="GO:0008360">
    <property type="term" value="P:regulation of cell shape"/>
    <property type="evidence" value="ECO:0007669"/>
    <property type="project" value="UniProtKB-UniRule"/>
</dbReference>
<evidence type="ECO:0000256" key="3">
    <source>
        <dbReference type="ARBA" id="ARBA00022960"/>
    </source>
</evidence>
<feature type="active site" description="Nucleophile" evidence="6">
    <location>
        <position position="159"/>
    </location>
</feature>
<dbReference type="Pfam" id="PF03734">
    <property type="entry name" value="YkuD"/>
    <property type="match status" value="1"/>
</dbReference>
<dbReference type="PANTHER" id="PTHR38589">
    <property type="entry name" value="BLR0621 PROTEIN"/>
    <property type="match status" value="1"/>
</dbReference>
<evidence type="ECO:0000256" key="1">
    <source>
        <dbReference type="ARBA" id="ARBA00004752"/>
    </source>
</evidence>
<gene>
    <name evidence="8" type="ORF">BLL40_08715</name>
</gene>
<dbReference type="AlphaFoldDB" id="A0A1Q5P3X4"/>
<dbReference type="UniPathway" id="UPA00219"/>
<comment type="caution">
    <text evidence="8">The sequence shown here is derived from an EMBL/GenBank/DDBJ whole genome shotgun (WGS) entry which is preliminary data.</text>
</comment>
<dbReference type="PANTHER" id="PTHR38589:SF1">
    <property type="entry name" value="BLR0621 PROTEIN"/>
    <property type="match status" value="1"/>
</dbReference>
<dbReference type="GO" id="GO:0009252">
    <property type="term" value="P:peptidoglycan biosynthetic process"/>
    <property type="evidence" value="ECO:0007669"/>
    <property type="project" value="UniProtKB-UniPathway"/>
</dbReference>
<dbReference type="InterPro" id="IPR005490">
    <property type="entry name" value="LD_TPept_cat_dom"/>
</dbReference>
<evidence type="ECO:0000313" key="9">
    <source>
        <dbReference type="Proteomes" id="UP000186524"/>
    </source>
</evidence>
<organism evidence="8 9">
    <name type="scientific">Domibacillus mangrovi</name>
    <dbReference type="NCBI Taxonomy" id="1714354"/>
    <lineage>
        <taxon>Bacteria</taxon>
        <taxon>Bacillati</taxon>
        <taxon>Bacillota</taxon>
        <taxon>Bacilli</taxon>
        <taxon>Bacillales</taxon>
        <taxon>Bacillaceae</taxon>
        <taxon>Domibacillus</taxon>
    </lineage>
</organism>
<evidence type="ECO:0000256" key="6">
    <source>
        <dbReference type="PROSITE-ProRule" id="PRU01373"/>
    </source>
</evidence>
<name>A0A1Q5P3X4_9BACI</name>
<dbReference type="PROSITE" id="PS52029">
    <property type="entry name" value="LD_TPASE"/>
    <property type="match status" value="1"/>
</dbReference>
<dbReference type="InterPro" id="IPR038063">
    <property type="entry name" value="Transpep_catalytic_dom"/>
</dbReference>
<comment type="pathway">
    <text evidence="1 6">Cell wall biogenesis; peptidoglycan biosynthesis.</text>
</comment>
<proteinExistence type="predicted"/>
<feature type="domain" description="L,D-TPase catalytic" evidence="7">
    <location>
        <begin position="9"/>
        <end position="184"/>
    </location>
</feature>
<evidence type="ECO:0000259" key="7">
    <source>
        <dbReference type="PROSITE" id="PS52029"/>
    </source>
</evidence>
<keyword evidence="5 6" id="KW-0961">Cell wall biogenesis/degradation</keyword>
<keyword evidence="9" id="KW-1185">Reference proteome</keyword>
<keyword evidence="4 6" id="KW-0573">Peptidoglycan synthesis</keyword>
<dbReference type="CDD" id="cd16913">
    <property type="entry name" value="YkuD_like"/>
    <property type="match status" value="1"/>
</dbReference>
<dbReference type="GO" id="GO:0016740">
    <property type="term" value="F:transferase activity"/>
    <property type="evidence" value="ECO:0007669"/>
    <property type="project" value="UniProtKB-KW"/>
</dbReference>
<evidence type="ECO:0000256" key="4">
    <source>
        <dbReference type="ARBA" id="ARBA00022984"/>
    </source>
</evidence>
<sequence>MDSKQVIIAEGQTSSSIATVKLYEKVGSNWVLKRVSPAVTGKNGLSFTKKEGNGATPTGMYAIGEMFGFAAKPVGVKSRYTVTNKFHYWVDDATSKDYNKWIYYRGNPFTRWKSFERLNHTLYKHAIIIRYNENPVVKNAGSAIFIHLWRSGTTPTAGCIALSESHLTVLMKWIDPAKTPKIVIGTPDSIQKELIAL</sequence>
<feature type="active site" description="Proton donor/acceptor" evidence="6">
    <location>
        <position position="147"/>
    </location>
</feature>
<keyword evidence="3 6" id="KW-0133">Cell shape</keyword>
<keyword evidence="2" id="KW-0808">Transferase</keyword>
<protein>
    <recommendedName>
        <fullName evidence="7">L,D-TPase catalytic domain-containing protein</fullName>
    </recommendedName>
</protein>
<dbReference type="Proteomes" id="UP000186524">
    <property type="component" value="Unassembled WGS sequence"/>
</dbReference>